<feature type="coiled-coil region" evidence="1">
    <location>
        <begin position="300"/>
        <end position="334"/>
    </location>
</feature>
<dbReference type="RefSeq" id="WP_060798686.1">
    <property type="nucleotide sequence ID" value="NZ_KQ956738.1"/>
</dbReference>
<keyword evidence="2" id="KW-1133">Transmembrane helix</keyword>
<accession>A0A133NQW3</accession>
<feature type="transmembrane region" description="Helical" evidence="2">
    <location>
        <begin position="7"/>
        <end position="28"/>
    </location>
</feature>
<dbReference type="AlphaFoldDB" id="A0A133NQW3"/>
<evidence type="ECO:0008006" key="5">
    <source>
        <dbReference type="Google" id="ProtNLM"/>
    </source>
</evidence>
<evidence type="ECO:0000256" key="2">
    <source>
        <dbReference type="SAM" id="Phobius"/>
    </source>
</evidence>
<protein>
    <recommendedName>
        <fullName evidence="5">Phage abortive infection protein</fullName>
    </recommendedName>
</protein>
<gene>
    <name evidence="3" type="ORF">HMPREF3221_01735</name>
</gene>
<dbReference type="Proteomes" id="UP000070401">
    <property type="component" value="Unassembled WGS sequence"/>
</dbReference>
<reference evidence="4" key="1">
    <citation type="submission" date="2016-01" db="EMBL/GenBank/DDBJ databases">
        <authorList>
            <person name="Mitreva M."/>
            <person name="Pepin K.H."/>
            <person name="Mihindukulasuriya K.A."/>
            <person name="Fulton R."/>
            <person name="Fronick C."/>
            <person name="O'Laughlin M."/>
            <person name="Miner T."/>
            <person name="Herter B."/>
            <person name="Rosa B.A."/>
            <person name="Cordes M."/>
            <person name="Tomlinson C."/>
            <person name="Wollam A."/>
            <person name="Palsikar V.B."/>
            <person name="Mardis E.R."/>
            <person name="Wilson R.K."/>
        </authorList>
    </citation>
    <scope>NUCLEOTIDE SEQUENCE [LARGE SCALE GENOMIC DNA]</scope>
    <source>
        <strain evidence="4">MJR7757B</strain>
    </source>
</reference>
<organism evidence="3 4">
    <name type="scientific">Fusobacterium nucleatum</name>
    <dbReference type="NCBI Taxonomy" id="851"/>
    <lineage>
        <taxon>Bacteria</taxon>
        <taxon>Fusobacteriati</taxon>
        <taxon>Fusobacteriota</taxon>
        <taxon>Fusobacteriia</taxon>
        <taxon>Fusobacteriales</taxon>
        <taxon>Fusobacteriaceae</taxon>
        <taxon>Fusobacterium</taxon>
    </lineage>
</organism>
<dbReference type="EMBL" id="LRPY01000169">
    <property type="protein sequence ID" value="KXA18684.1"/>
    <property type="molecule type" value="Genomic_DNA"/>
</dbReference>
<feature type="transmembrane region" description="Helical" evidence="2">
    <location>
        <begin position="40"/>
        <end position="63"/>
    </location>
</feature>
<comment type="caution">
    <text evidence="3">The sequence shown here is derived from an EMBL/GenBank/DDBJ whole genome shotgun (WGS) entry which is preliminary data.</text>
</comment>
<sequence length="349" mass="41714">MKILKTKIIIFIIVIIIFPYFIDIFVIGNKSIKINSSNESLFMFLASYTGSILSLIGISWQVFRNEKINKKEKYKGLLNYIEYILEENIKLFNKNSISKEKYLLYSYGIKNWYHNFKIFLKEFSDTYFEDNYSAIFNLEFYKILMSVKDKIKEHNKKVVSLVKLFNNKLNLIKNIKNSIQNLYEIEKNSYLKDYIKIFELLDLVSFSLYLKIKNGNSSYLAEKISKILENFKYEYPISNYIEKVNKIISDDIGKKENTEKEIRELVNFIILVRDNAFFKIASHKDLQNRLEAEILEFDKYINFENSLLEINLEVKELEDLILKVKEEKGKYEKIKLINIFSYRKYSNLL</sequence>
<keyword evidence="4" id="KW-1185">Reference proteome</keyword>
<evidence type="ECO:0000313" key="3">
    <source>
        <dbReference type="EMBL" id="KXA18684.1"/>
    </source>
</evidence>
<evidence type="ECO:0000313" key="4">
    <source>
        <dbReference type="Proteomes" id="UP000070401"/>
    </source>
</evidence>
<keyword evidence="1" id="KW-0175">Coiled coil</keyword>
<keyword evidence="2" id="KW-0472">Membrane</keyword>
<proteinExistence type="predicted"/>
<keyword evidence="2" id="KW-0812">Transmembrane</keyword>
<dbReference type="PATRIC" id="fig|851.8.peg.1747"/>
<name>A0A133NQW3_FUSNU</name>
<evidence type="ECO:0000256" key="1">
    <source>
        <dbReference type="SAM" id="Coils"/>
    </source>
</evidence>